<gene>
    <name evidence="3" type="ORF">SAMN04488101_10150</name>
</gene>
<dbReference type="GO" id="GO:0016829">
    <property type="term" value="F:lyase activity"/>
    <property type="evidence" value="ECO:0007669"/>
    <property type="project" value="UniProtKB-KW"/>
</dbReference>
<organism evidence="3 4">
    <name type="scientific">Pedobacter nyackensis</name>
    <dbReference type="NCBI Taxonomy" id="475255"/>
    <lineage>
        <taxon>Bacteria</taxon>
        <taxon>Pseudomonadati</taxon>
        <taxon>Bacteroidota</taxon>
        <taxon>Sphingobacteriia</taxon>
        <taxon>Sphingobacteriales</taxon>
        <taxon>Sphingobacteriaceae</taxon>
        <taxon>Pedobacter</taxon>
    </lineage>
</organism>
<dbReference type="Proteomes" id="UP000192678">
    <property type="component" value="Unassembled WGS sequence"/>
</dbReference>
<protein>
    <submittedName>
        <fullName evidence="3">Heparin/heparan-sulfate lyase</fullName>
    </submittedName>
</protein>
<sequence>MLFGTLDLKMMMKVKVGFVFIILLNISSLAVFSQVHPYVVGDKYVKRFPADQAKINTKTAEKTSGSGNENGVMLKKDVVSMVDAKSSEPDVVFSIKVPEAGTYQMSTYAVPAGGDLKKDVQGNLIALYVKIQIGNERPTKRILYDLYQAANQVSGKFELNDKDQQVKLWLPKGVQLGYIEWKNYNAPEVPVTARNYVPKIVPPSGHPRLWVTAQTLPMVRRRLTEGENQPVWATVSASAKVPYKFDFDPDKEVFYQEELEKAAQVKAFYYLMTGDKKVGNEAAQLMVNYMTMLEFGNVKHGDITREIGRAIYTASLVYDWCYDLLSEKNKQLLYDKMLGLAREMEMGWPPFMDSIVNGHGNEAQLSRDLLSMSIALYDKNPELYKYTSYAILEDLVPMRKFEYESPRHNQGVDYGAYRFGWEMYAAWLYYRMTGLSVFDDNIKSLPYYWLYMRLPDGYMLRDGDMFSVKFGGERPLYWKQPQTMLLSSAYANDPLIKGEFEREGGLPDNPVLFLLVNDPKLKADHSLNALPLTKDFGTVLGGMVARTGWDNSESSNDVIAEIKGGGYQFGNHQQSDAGGLQIYYHGIQVGDIGLYLSYGTPYDYNFNKRSISHSLMLAKDPDEKLLFRSKFVDGGTRFNQRFPLTPQEVTSDPWFDNGKVLSADFGPSKLKPSYSYFKVDLTGAYTAKMSNYTRGFCFLNLDRADVPAVIILTDDMTTSKPEFQKFWQINTLNKPEESDGSLVLKNELKGLVGKTHVRMLVPSAADRQTEILSGKAVNSTFGQQFEVVSPKAEANGHRIMISPKKANKRDRFLTVFQMTSGDTEPLPLDFKEMGACYQVTVADRVVVMSSGSDLIHSSFTVDVPVGAAYQIVLTGLKEGFWNVRRIGQKDNFNFNVVPGKHTMSFQGAAGKYIVSSGRSYEGVDLK</sequence>
<dbReference type="InterPro" id="IPR040925">
    <property type="entry name" value="HepII_C"/>
</dbReference>
<keyword evidence="3" id="KW-0456">Lyase</keyword>
<dbReference type="EMBL" id="FWYB01000001">
    <property type="protein sequence ID" value="SMC51839.1"/>
    <property type="molecule type" value="Genomic_DNA"/>
</dbReference>
<proteinExistence type="predicted"/>
<dbReference type="InterPro" id="IPR032518">
    <property type="entry name" value="HepII_N"/>
</dbReference>
<dbReference type="SUPFAM" id="SSF48230">
    <property type="entry name" value="Chondroitin AC/alginate lyase"/>
    <property type="match status" value="1"/>
</dbReference>
<name>A0A1W1ZTQ5_9SPHI</name>
<feature type="domain" description="Heparinase II N-terminal" evidence="1">
    <location>
        <begin position="261"/>
        <end position="467"/>
    </location>
</feature>
<dbReference type="RefSeq" id="WP_235005200.1">
    <property type="nucleotide sequence ID" value="NZ_FWYB01000001.1"/>
</dbReference>
<dbReference type="InterPro" id="IPR008929">
    <property type="entry name" value="Chondroitin_lyas"/>
</dbReference>
<dbReference type="Gene3D" id="2.60.40.2750">
    <property type="match status" value="1"/>
</dbReference>
<evidence type="ECO:0000259" key="1">
    <source>
        <dbReference type="Pfam" id="PF16332"/>
    </source>
</evidence>
<evidence type="ECO:0000259" key="2">
    <source>
        <dbReference type="Pfam" id="PF18675"/>
    </source>
</evidence>
<dbReference type="STRING" id="475255.SAMN04488101_10150"/>
<dbReference type="Gene3D" id="2.70.98.70">
    <property type="match status" value="1"/>
</dbReference>
<feature type="domain" description="Heparinase II C-terminal" evidence="2">
    <location>
        <begin position="839"/>
        <end position="912"/>
    </location>
</feature>
<dbReference type="Gene3D" id="1.50.10.100">
    <property type="entry name" value="Chondroitin AC/alginate lyase"/>
    <property type="match status" value="1"/>
</dbReference>
<dbReference type="AlphaFoldDB" id="A0A1W1ZTQ5"/>
<dbReference type="Pfam" id="PF16332">
    <property type="entry name" value="DUF4962"/>
    <property type="match status" value="1"/>
</dbReference>
<dbReference type="Pfam" id="PF18675">
    <property type="entry name" value="HepII_C"/>
    <property type="match status" value="1"/>
</dbReference>
<keyword evidence="4" id="KW-1185">Reference proteome</keyword>
<accession>A0A1W1ZTQ5</accession>
<evidence type="ECO:0000313" key="4">
    <source>
        <dbReference type="Proteomes" id="UP000192678"/>
    </source>
</evidence>
<reference evidence="3 4" key="1">
    <citation type="submission" date="2017-04" db="EMBL/GenBank/DDBJ databases">
        <authorList>
            <person name="Afonso C.L."/>
            <person name="Miller P.J."/>
            <person name="Scott M.A."/>
            <person name="Spackman E."/>
            <person name="Goraichik I."/>
            <person name="Dimitrov K.M."/>
            <person name="Suarez D.L."/>
            <person name="Swayne D.E."/>
        </authorList>
    </citation>
    <scope>NUCLEOTIDE SEQUENCE [LARGE SCALE GENOMIC DNA]</scope>
    <source>
        <strain evidence="3 4">DSM 19625</strain>
    </source>
</reference>
<evidence type="ECO:0000313" key="3">
    <source>
        <dbReference type="EMBL" id="SMC51839.1"/>
    </source>
</evidence>